<evidence type="ECO:0000313" key="1">
    <source>
        <dbReference type="EMBL" id="PRP91427.1"/>
    </source>
</evidence>
<evidence type="ECO:0000313" key="2">
    <source>
        <dbReference type="Proteomes" id="UP000237968"/>
    </source>
</evidence>
<accession>A0A2S9XF07</accession>
<keyword evidence="2" id="KW-1185">Reference proteome</keyword>
<comment type="caution">
    <text evidence="1">The sequence shown here is derived from an EMBL/GenBank/DDBJ whole genome shotgun (WGS) entry which is preliminary data.</text>
</comment>
<dbReference type="Proteomes" id="UP000237968">
    <property type="component" value="Unassembled WGS sequence"/>
</dbReference>
<reference evidence="1 2" key="1">
    <citation type="submission" date="2018-03" db="EMBL/GenBank/DDBJ databases">
        <title>Draft Genome Sequences of the Obligatory Marine Myxobacteria Enhygromyxa salina SWB005.</title>
        <authorList>
            <person name="Poehlein A."/>
            <person name="Moghaddam J.A."/>
            <person name="Harms H."/>
            <person name="Alanjari M."/>
            <person name="Koenig G.M."/>
            <person name="Daniel R."/>
            <person name="Schaeberle T.F."/>
        </authorList>
    </citation>
    <scope>NUCLEOTIDE SEQUENCE [LARGE SCALE GENOMIC DNA]</scope>
    <source>
        <strain evidence="1 2">SWB005</strain>
    </source>
</reference>
<gene>
    <name evidence="1" type="ORF">ENSA5_55440</name>
</gene>
<dbReference type="AlphaFoldDB" id="A0A2S9XF07"/>
<proteinExistence type="predicted"/>
<sequence length="60" mass="7065">MRGEGRKWQLHVHDRQARRTPARLDGHVAFRKAKVGERLVPRGANAQRRGHHKMSFEVER</sequence>
<organism evidence="1 2">
    <name type="scientific">Enhygromyxa salina</name>
    <dbReference type="NCBI Taxonomy" id="215803"/>
    <lineage>
        <taxon>Bacteria</taxon>
        <taxon>Pseudomonadati</taxon>
        <taxon>Myxococcota</taxon>
        <taxon>Polyangia</taxon>
        <taxon>Nannocystales</taxon>
        <taxon>Nannocystaceae</taxon>
        <taxon>Enhygromyxa</taxon>
    </lineage>
</organism>
<dbReference type="EMBL" id="PVNK01000242">
    <property type="protein sequence ID" value="PRP91427.1"/>
    <property type="molecule type" value="Genomic_DNA"/>
</dbReference>
<name>A0A2S9XF07_9BACT</name>
<protein>
    <submittedName>
        <fullName evidence="1">Uncharacterized protein</fullName>
    </submittedName>
</protein>